<gene>
    <name evidence="3" type="ORF">C1I98_15170</name>
</gene>
<proteinExistence type="predicted"/>
<accession>A0A2W2GBW6</accession>
<keyword evidence="1" id="KW-0472">Membrane</keyword>
<evidence type="ECO:0000313" key="4">
    <source>
        <dbReference type="Proteomes" id="UP000248544"/>
    </source>
</evidence>
<sequence>MDHPMTTPAERGSMALEAAIIAPALAALVLAVIGFGRITLAHGAIDAAARDAARQASLARDPASARTQAVASAHAALAREGLACIPTVTVNTAAFSAPVGAPATVVARVSCRVDLADLALPGLPGSKHLTSEFTSPIDPYRARGDIR</sequence>
<dbReference type="EMBL" id="POUA01000102">
    <property type="protein sequence ID" value="PZG45891.1"/>
    <property type="molecule type" value="Genomic_DNA"/>
</dbReference>
<dbReference type="AlphaFoldDB" id="A0A2W2GBW6"/>
<keyword evidence="4" id="KW-1185">Reference proteome</keyword>
<dbReference type="InterPro" id="IPR012495">
    <property type="entry name" value="TadE-like_dom"/>
</dbReference>
<evidence type="ECO:0000313" key="3">
    <source>
        <dbReference type="EMBL" id="PZG45891.1"/>
    </source>
</evidence>
<keyword evidence="1" id="KW-1133">Transmembrane helix</keyword>
<dbReference type="Pfam" id="PF07811">
    <property type="entry name" value="TadE"/>
    <property type="match status" value="1"/>
</dbReference>
<keyword evidence="1" id="KW-0812">Transmembrane</keyword>
<evidence type="ECO:0000256" key="1">
    <source>
        <dbReference type="SAM" id="Phobius"/>
    </source>
</evidence>
<name>A0A2W2GBW6_9ACTN</name>
<feature type="transmembrane region" description="Helical" evidence="1">
    <location>
        <begin position="20"/>
        <end position="40"/>
    </location>
</feature>
<evidence type="ECO:0000259" key="2">
    <source>
        <dbReference type="Pfam" id="PF07811"/>
    </source>
</evidence>
<dbReference type="Proteomes" id="UP000248544">
    <property type="component" value="Unassembled WGS sequence"/>
</dbReference>
<organism evidence="3 4">
    <name type="scientific">Spongiactinospora gelatinilytica</name>
    <dbReference type="NCBI Taxonomy" id="2666298"/>
    <lineage>
        <taxon>Bacteria</taxon>
        <taxon>Bacillati</taxon>
        <taxon>Actinomycetota</taxon>
        <taxon>Actinomycetes</taxon>
        <taxon>Streptosporangiales</taxon>
        <taxon>Streptosporangiaceae</taxon>
        <taxon>Spongiactinospora</taxon>
    </lineage>
</organism>
<comment type="caution">
    <text evidence="3">The sequence shown here is derived from an EMBL/GenBank/DDBJ whole genome shotgun (WGS) entry which is preliminary data.</text>
</comment>
<feature type="domain" description="TadE-like" evidence="2">
    <location>
        <begin position="12"/>
        <end position="54"/>
    </location>
</feature>
<protein>
    <recommendedName>
        <fullName evidence="2">TadE-like domain-containing protein</fullName>
    </recommendedName>
</protein>
<reference evidence="3 4" key="1">
    <citation type="submission" date="2018-01" db="EMBL/GenBank/DDBJ databases">
        <title>Draft genome sequence of Sphaerisporangium sp. 7K107.</title>
        <authorList>
            <person name="Sahin N."/>
            <person name="Saygin H."/>
            <person name="Ay H."/>
        </authorList>
    </citation>
    <scope>NUCLEOTIDE SEQUENCE [LARGE SCALE GENOMIC DNA]</scope>
    <source>
        <strain evidence="3 4">7K107</strain>
    </source>
</reference>